<dbReference type="STRING" id="1774969.AUC69_11900"/>
<accession>A0A1E3VUV7</accession>
<dbReference type="GO" id="GO:0016301">
    <property type="term" value="F:kinase activity"/>
    <property type="evidence" value="ECO:0007669"/>
    <property type="project" value="UniProtKB-KW"/>
</dbReference>
<dbReference type="RefSeq" id="WP_069441875.1">
    <property type="nucleotide sequence ID" value="NZ_LPWF01000026.1"/>
</dbReference>
<dbReference type="InterPro" id="IPR024705">
    <property type="entry name" value="Ssp411"/>
</dbReference>
<dbReference type="PIRSF" id="PIRSF006402">
    <property type="entry name" value="UCP006402_thioredoxin"/>
    <property type="match status" value="1"/>
</dbReference>
<organism evidence="2 3">
    <name type="scientific">Methyloceanibacter superfactus</name>
    <dbReference type="NCBI Taxonomy" id="1774969"/>
    <lineage>
        <taxon>Bacteria</taxon>
        <taxon>Pseudomonadati</taxon>
        <taxon>Pseudomonadota</taxon>
        <taxon>Alphaproteobacteria</taxon>
        <taxon>Hyphomicrobiales</taxon>
        <taxon>Hyphomicrobiaceae</taxon>
        <taxon>Methyloceanibacter</taxon>
    </lineage>
</organism>
<dbReference type="GO" id="GO:0005975">
    <property type="term" value="P:carbohydrate metabolic process"/>
    <property type="evidence" value="ECO:0007669"/>
    <property type="project" value="InterPro"/>
</dbReference>
<keyword evidence="2" id="KW-0808">Transferase</keyword>
<proteinExistence type="predicted"/>
<protein>
    <submittedName>
        <fullName evidence="2">Thymidylate kinase</fullName>
    </submittedName>
</protein>
<keyword evidence="3" id="KW-1185">Reference proteome</keyword>
<dbReference type="PANTHER" id="PTHR42899">
    <property type="entry name" value="SPERMATOGENESIS-ASSOCIATED PROTEIN 20"/>
    <property type="match status" value="1"/>
</dbReference>
<feature type="domain" description="Spermatogenesis-associated protein 20-like TRX" evidence="1">
    <location>
        <begin position="7"/>
        <end position="167"/>
    </location>
</feature>
<name>A0A1E3VUV7_9HYPH</name>
<dbReference type="InterPro" id="IPR008928">
    <property type="entry name" value="6-hairpin_glycosidase_sf"/>
</dbReference>
<dbReference type="InterPro" id="IPR005198">
    <property type="entry name" value="Glyco_hydro_76"/>
</dbReference>
<dbReference type="InterPro" id="IPR036249">
    <property type="entry name" value="Thioredoxin-like_sf"/>
</dbReference>
<sequence>MQDRDANLLGEETSPYLLQHKDNPVHWRPWGQAALKAARHADKPILLSVAYAACHWCHVMAHESFEDEATAAVMNDLFVNIKVDREERPDVDAIYMAALHQLGEQGGWPLTMFLTPDGEPFWGGTYFPPEDRYGRPAFVSVLNTVARVYREEHAKVRNNAEALKQALKPKPPKAGGATLNDTTLSDLARRFVGAVDPAQGGLRGAPKFPQTQFFEFLWRAGLRYGMTNPREAVNLTLTHIAQGGIYDHLGGGYSRYSVDERWLVPHFEKMLYDNALLVDLMTESWREGKSPLFAQRIAETIDWLEREMVTDGGEFAASLDADSEGVEGKFYVWSLAEIDDVLGTDDAQLFAEIYGVTAGGNFEGHNILNRLGAIEMRDDETEARLAAMRAKLLARRGSRIRPGFDDKILADWNGLMIAALANASQAFGRADWLALAETAFNFVRTRMAKDGRLFHAYRDGQAKAPATASDYANMIKAALALANATANRAYVEQAQHWTDVLDAHYWAKDLGGYYLAADDTKDLIVRPFSGLDDATPNANAIMVSNLVSLSLWTGETRYAKRAEEILRSFGGAIAENVVVHSGMLMGALDGLAPQLIVLIVPADGDANALRAALRDVSLPNAVVQEIARGQALPSSSVVYGKTAIGGKATAYVCLGPQCSPPVTDAAKLVETIKTARQVTVT</sequence>
<dbReference type="PANTHER" id="PTHR42899:SF1">
    <property type="entry name" value="SPERMATOGENESIS-ASSOCIATED PROTEIN 20"/>
    <property type="match status" value="1"/>
</dbReference>
<dbReference type="InterPro" id="IPR004879">
    <property type="entry name" value="Ssp411-like_TRX"/>
</dbReference>
<dbReference type="Pfam" id="PF03663">
    <property type="entry name" value="Glyco_hydro_76"/>
    <property type="match status" value="1"/>
</dbReference>
<dbReference type="Proteomes" id="UP000094472">
    <property type="component" value="Unassembled WGS sequence"/>
</dbReference>
<dbReference type="SUPFAM" id="SSF48208">
    <property type="entry name" value="Six-hairpin glycosidases"/>
    <property type="match status" value="1"/>
</dbReference>
<comment type="caution">
    <text evidence="2">The sequence shown here is derived from an EMBL/GenBank/DDBJ whole genome shotgun (WGS) entry which is preliminary data.</text>
</comment>
<dbReference type="Gene3D" id="3.40.30.10">
    <property type="entry name" value="Glutaredoxin"/>
    <property type="match status" value="1"/>
</dbReference>
<reference evidence="2 3" key="1">
    <citation type="journal article" date="2016" name="Environ. Microbiol.">
        <title>New Methyloceanibacter diversity from North Sea sediments includes methanotroph containing solely the soluble methane monooxygenase.</title>
        <authorList>
            <person name="Vekeman B."/>
            <person name="Kerckhof F.M."/>
            <person name="Cremers G."/>
            <person name="de Vos P."/>
            <person name="Vandamme P."/>
            <person name="Boon N."/>
            <person name="Op den Camp H.J."/>
            <person name="Heylen K."/>
        </authorList>
    </citation>
    <scope>NUCLEOTIDE SEQUENCE [LARGE SCALE GENOMIC DNA]</scope>
    <source>
        <strain evidence="2 3">R-67175</strain>
    </source>
</reference>
<dbReference type="InterPro" id="IPR012341">
    <property type="entry name" value="6hp_glycosidase-like_sf"/>
</dbReference>
<dbReference type="AlphaFoldDB" id="A0A1E3VUV7"/>
<dbReference type="SUPFAM" id="SSF52833">
    <property type="entry name" value="Thioredoxin-like"/>
    <property type="match status" value="1"/>
</dbReference>
<evidence type="ECO:0000313" key="3">
    <source>
        <dbReference type="Proteomes" id="UP000094472"/>
    </source>
</evidence>
<dbReference type="EMBL" id="LPWF01000026">
    <property type="protein sequence ID" value="ODR97324.1"/>
    <property type="molecule type" value="Genomic_DNA"/>
</dbReference>
<dbReference type="OrthoDB" id="9762614at2"/>
<dbReference type="CDD" id="cd02955">
    <property type="entry name" value="SSP411"/>
    <property type="match status" value="1"/>
</dbReference>
<dbReference type="Gene3D" id="1.50.10.10">
    <property type="match status" value="1"/>
</dbReference>
<keyword evidence="2" id="KW-0418">Kinase</keyword>
<evidence type="ECO:0000259" key="1">
    <source>
        <dbReference type="Pfam" id="PF03190"/>
    </source>
</evidence>
<evidence type="ECO:0000313" key="2">
    <source>
        <dbReference type="EMBL" id="ODR97324.1"/>
    </source>
</evidence>
<dbReference type="Pfam" id="PF03190">
    <property type="entry name" value="Thioredox_DsbH"/>
    <property type="match status" value="1"/>
</dbReference>
<gene>
    <name evidence="2" type="ORF">AUC69_11900</name>
</gene>